<sequence>MKWSILKEGGDFYLDINGNKACGLNGDLTISSAGAGHTKDEVWFKCKGEKVGKRLLRQNYNLDGDGAKDKVRVARRAYMKNEDSWKEEAVVSLGYIEGKLFRNLQSVADDKRTPYLSKAVGTNGVKVSRIIVADKRRENLKILACQSLNQQTWEDVEEHFFKSEEMLRYTGEISSPEGRGRYVTFVNKLSLNSDNCVIISIIVNGIERTFDNEILGKKIKEIKTLVEKEIMNEE</sequence>
<gene>
    <name evidence="1" type="ORF">MAR_034540</name>
</gene>
<name>A0ABY7GC65_MYAAR</name>
<protein>
    <submittedName>
        <fullName evidence="1">Uncharacterized protein</fullName>
    </submittedName>
</protein>
<evidence type="ECO:0000313" key="1">
    <source>
        <dbReference type="EMBL" id="WAR31998.1"/>
    </source>
</evidence>
<dbReference type="Proteomes" id="UP001164746">
    <property type="component" value="Chromosome 17"/>
</dbReference>
<organism evidence="1 2">
    <name type="scientific">Mya arenaria</name>
    <name type="common">Soft-shell clam</name>
    <dbReference type="NCBI Taxonomy" id="6604"/>
    <lineage>
        <taxon>Eukaryota</taxon>
        <taxon>Metazoa</taxon>
        <taxon>Spiralia</taxon>
        <taxon>Lophotrochozoa</taxon>
        <taxon>Mollusca</taxon>
        <taxon>Bivalvia</taxon>
        <taxon>Autobranchia</taxon>
        <taxon>Heteroconchia</taxon>
        <taxon>Euheterodonta</taxon>
        <taxon>Imparidentia</taxon>
        <taxon>Neoheterodontei</taxon>
        <taxon>Myida</taxon>
        <taxon>Myoidea</taxon>
        <taxon>Myidae</taxon>
        <taxon>Mya</taxon>
    </lineage>
</organism>
<proteinExistence type="predicted"/>
<keyword evidence="2" id="KW-1185">Reference proteome</keyword>
<dbReference type="EMBL" id="CP111028">
    <property type="protein sequence ID" value="WAR31998.1"/>
    <property type="molecule type" value="Genomic_DNA"/>
</dbReference>
<accession>A0ABY7GC65</accession>
<evidence type="ECO:0000313" key="2">
    <source>
        <dbReference type="Proteomes" id="UP001164746"/>
    </source>
</evidence>
<reference evidence="1" key="1">
    <citation type="submission" date="2022-11" db="EMBL/GenBank/DDBJ databases">
        <title>Centuries of genome instability and evolution in soft-shell clam transmissible cancer (bioRxiv).</title>
        <authorList>
            <person name="Hart S.F.M."/>
            <person name="Yonemitsu M.A."/>
            <person name="Giersch R.M."/>
            <person name="Beal B.F."/>
            <person name="Arriagada G."/>
            <person name="Davis B.W."/>
            <person name="Ostrander E.A."/>
            <person name="Goff S.P."/>
            <person name="Metzger M.J."/>
        </authorList>
    </citation>
    <scope>NUCLEOTIDE SEQUENCE</scope>
    <source>
        <strain evidence="1">MELC-2E11</strain>
        <tissue evidence="1">Siphon/mantle</tissue>
    </source>
</reference>